<dbReference type="EMBL" id="PDNB01000041">
    <property type="protein sequence ID" value="PGH13828.1"/>
    <property type="molecule type" value="Genomic_DNA"/>
</dbReference>
<dbReference type="Pfam" id="PF01992">
    <property type="entry name" value="vATP-synt_AC39"/>
    <property type="match status" value="1"/>
</dbReference>
<dbReference type="PROSITE" id="PS50011">
    <property type="entry name" value="PROTEIN_KINASE_DOM"/>
    <property type="match status" value="1"/>
</dbReference>
<dbReference type="GO" id="GO:0033179">
    <property type="term" value="C:proton-transporting V-type ATPase, V0 domain"/>
    <property type="evidence" value="ECO:0007669"/>
    <property type="project" value="InterPro"/>
</dbReference>
<dbReference type="InterPro" id="IPR002843">
    <property type="entry name" value="ATPase_V0-cplx_csu/dsu"/>
</dbReference>
<dbReference type="SMART" id="SM00220">
    <property type="entry name" value="S_TKc"/>
    <property type="match status" value="1"/>
</dbReference>
<dbReference type="InterPro" id="IPR000719">
    <property type="entry name" value="Prot_kinase_dom"/>
</dbReference>
<accession>A0A2B7XZ30</accession>
<dbReference type="OrthoDB" id="10250083at2759"/>
<dbReference type="Pfam" id="PF07714">
    <property type="entry name" value="PK_Tyr_Ser-Thr"/>
    <property type="match status" value="1"/>
</dbReference>
<feature type="domain" description="Protein kinase" evidence="1">
    <location>
        <begin position="401"/>
        <end position="702"/>
    </location>
</feature>
<dbReference type="InterPro" id="IPR036079">
    <property type="entry name" value="ATPase_csu/dsu_sf"/>
</dbReference>
<dbReference type="Proteomes" id="UP000223968">
    <property type="component" value="Unassembled WGS sequence"/>
</dbReference>
<evidence type="ECO:0000313" key="3">
    <source>
        <dbReference type="Proteomes" id="UP000223968"/>
    </source>
</evidence>
<keyword evidence="3" id="KW-1185">Reference proteome</keyword>
<dbReference type="SUPFAM" id="SSF56112">
    <property type="entry name" value="Protein kinase-like (PK-like)"/>
    <property type="match status" value="1"/>
</dbReference>
<dbReference type="InterPro" id="IPR001245">
    <property type="entry name" value="Ser-Thr/Tyr_kinase_cat_dom"/>
</dbReference>
<proteinExistence type="predicted"/>
<dbReference type="GO" id="GO:0005524">
    <property type="term" value="F:ATP binding"/>
    <property type="evidence" value="ECO:0007669"/>
    <property type="project" value="InterPro"/>
</dbReference>
<organism evidence="2 3">
    <name type="scientific">Helicocarpus griseus UAMH5409</name>
    <dbReference type="NCBI Taxonomy" id="1447875"/>
    <lineage>
        <taxon>Eukaryota</taxon>
        <taxon>Fungi</taxon>
        <taxon>Dikarya</taxon>
        <taxon>Ascomycota</taxon>
        <taxon>Pezizomycotina</taxon>
        <taxon>Eurotiomycetes</taxon>
        <taxon>Eurotiomycetidae</taxon>
        <taxon>Onygenales</taxon>
        <taxon>Ajellomycetaceae</taxon>
        <taxon>Helicocarpus</taxon>
    </lineage>
</organism>
<name>A0A2B7XZ30_9EURO</name>
<dbReference type="SUPFAM" id="SSF103486">
    <property type="entry name" value="V-type ATP synthase subunit C"/>
    <property type="match status" value="1"/>
</dbReference>
<dbReference type="PANTHER" id="PTHR11028">
    <property type="entry name" value="VACUOLAR ATP SYNTHASE SUBUNIT AC39"/>
    <property type="match status" value="1"/>
</dbReference>
<dbReference type="GO" id="GO:0004672">
    <property type="term" value="F:protein kinase activity"/>
    <property type="evidence" value="ECO:0007669"/>
    <property type="project" value="InterPro"/>
</dbReference>
<gene>
    <name evidence="2" type="ORF">AJ79_03396</name>
</gene>
<dbReference type="Gene3D" id="1.10.510.10">
    <property type="entry name" value="Transferase(Phosphotransferase) domain 1"/>
    <property type="match status" value="1"/>
</dbReference>
<dbReference type="InterPro" id="IPR011009">
    <property type="entry name" value="Kinase-like_dom_sf"/>
</dbReference>
<dbReference type="AlphaFoldDB" id="A0A2B7XZ30"/>
<dbReference type="GO" id="GO:0046961">
    <property type="term" value="F:proton-transporting ATPase activity, rotational mechanism"/>
    <property type="evidence" value="ECO:0007669"/>
    <property type="project" value="InterPro"/>
</dbReference>
<reference evidence="2 3" key="1">
    <citation type="submission" date="2017-10" db="EMBL/GenBank/DDBJ databases">
        <title>Comparative genomics in systemic dimorphic fungi from Ajellomycetaceae.</title>
        <authorList>
            <person name="Munoz J.F."/>
            <person name="Mcewen J.G."/>
            <person name="Clay O.K."/>
            <person name="Cuomo C.A."/>
        </authorList>
    </citation>
    <scope>NUCLEOTIDE SEQUENCE [LARGE SCALE GENOMIC DNA]</scope>
    <source>
        <strain evidence="2 3">UAMH5409</strain>
    </source>
</reference>
<sequence length="702" mass="80222">MEGLFFNVNGGYIEGLVRGYRNTLLTSQNYGNLTQCDTIDGMFPPLPTRYVKLQLGPAYGDFLAALPPNPSTSSLASKTTEKLVAEFRYLQAQATGSIAKFMEYLTYGYMIDNVALLITGTLHERDTRELLERCHPLGWFETMPVLCVATNIEELYNSVLVETPLAPYFKGSLSHQDLDELNIEIVRNMLYKNYLEDFYNFVNSEPGLRGTPTSEVMSEALEFEADRRAINITLNSFGTELSKAERKKLYPEFGKLYPEGSLMLSRADDVESVSLAVSGVGDYKAFFDAVGLNQSGGGGLGNMAGGGGSDGKSLEDMFYQKEMEISKLAFTRQFTPAIIYAWVKLREQEIRNITWIAECIAQNQKERIGNYISVTSTNFIVNFPHDARPDSPWYVLTLHTLEKNDCVGAGSVSLVYNVSPTIAVKPVRGQHSETEELPFRREIKFYELLNELKRKEACPDIVDCFLALPNHLFLSYCDLNNISYRFIERQTRERLPDEWPGRLISVNSYEDAALIARWLQQATSALEYIEKIGFSHNDVHPRNCLLDKDHNLKLTEEFAVGTHLYFMVYGHEPFEEIDLKNKDPKELDRRFQAMEFPELNRHEVFDGLISASWYNVYPTMALLAYDCRHKTKDPVSEAKYESVDFAKERKKCERMVRRGLLGADLAVQFQPGWRRYLNAFAKKGIFLWQSLANLLRRFWAWS</sequence>
<comment type="caution">
    <text evidence="2">The sequence shown here is derived from an EMBL/GenBank/DDBJ whole genome shotgun (WGS) entry which is preliminary data.</text>
</comment>
<evidence type="ECO:0000313" key="2">
    <source>
        <dbReference type="EMBL" id="PGH13828.1"/>
    </source>
</evidence>
<dbReference type="Gene3D" id="3.30.200.20">
    <property type="entry name" value="Phosphorylase Kinase, domain 1"/>
    <property type="match status" value="1"/>
</dbReference>
<evidence type="ECO:0000259" key="1">
    <source>
        <dbReference type="PROSITE" id="PS50011"/>
    </source>
</evidence>
<dbReference type="InterPro" id="IPR016727">
    <property type="entry name" value="ATPase_V0-cplx_dsu"/>
</dbReference>
<dbReference type="STRING" id="1447875.A0A2B7XZ30"/>
<protein>
    <submittedName>
        <fullName evidence="2">V-type proton ATPase subunit D</fullName>
    </submittedName>
</protein>